<dbReference type="RefSeq" id="XP_060362333.1">
    <property type="nucleotide sequence ID" value="XM_060503063.1"/>
</dbReference>
<sequence>MNALDVVKFIVINMTGLLLSLTTGTSKPLLVRYGYGIGTCLTFVEYSNKMPVHLPFPSHLSMTVAGLPCLIGMPVPSYSRQLL</sequence>
<reference evidence="1" key="1">
    <citation type="submission" date="2021-12" db="EMBL/GenBank/DDBJ databases">
        <title>Comparative genomics, transcriptomics and evolutionary studies reveal genomic signatures of adaptation to plant cell wall in hemibiotrophic fungi.</title>
        <authorList>
            <consortium name="DOE Joint Genome Institute"/>
            <person name="Baroncelli R."/>
            <person name="Diaz J.F."/>
            <person name="Benocci T."/>
            <person name="Peng M."/>
            <person name="Battaglia E."/>
            <person name="Haridas S."/>
            <person name="Andreopoulos W."/>
            <person name="Labutti K."/>
            <person name="Pangilinan J."/>
            <person name="Floch G.L."/>
            <person name="Makela M.R."/>
            <person name="Henrissat B."/>
            <person name="Grigoriev I.V."/>
            <person name="Crouch J.A."/>
            <person name="De Vries R.P."/>
            <person name="Sukno S.A."/>
            <person name="Thon M.R."/>
        </authorList>
    </citation>
    <scope>NUCLEOTIDE SEQUENCE</scope>
    <source>
        <strain evidence="1">CBS 112980</strain>
    </source>
</reference>
<comment type="caution">
    <text evidence="1">The sequence shown here is derived from an EMBL/GenBank/DDBJ whole genome shotgun (WGS) entry which is preliminary data.</text>
</comment>
<dbReference type="EMBL" id="JAHMHS010000082">
    <property type="protein sequence ID" value="KAK1722278.1"/>
    <property type="molecule type" value="Genomic_DNA"/>
</dbReference>
<evidence type="ECO:0000313" key="1">
    <source>
        <dbReference type="EMBL" id="KAK1722278.1"/>
    </source>
</evidence>
<accession>A0AAD8XEZ3</accession>
<proteinExistence type="predicted"/>
<dbReference type="Proteomes" id="UP001244207">
    <property type="component" value="Unassembled WGS sequence"/>
</dbReference>
<dbReference type="GeneID" id="85386962"/>
<evidence type="ECO:0000313" key="2">
    <source>
        <dbReference type="Proteomes" id="UP001244207"/>
    </source>
</evidence>
<protein>
    <submittedName>
        <fullName evidence="1">Uncharacterized protein</fullName>
    </submittedName>
</protein>
<name>A0AAD8XEZ3_GLOAC</name>
<keyword evidence="2" id="KW-1185">Reference proteome</keyword>
<dbReference type="AlphaFoldDB" id="A0AAD8XEZ3"/>
<gene>
    <name evidence="1" type="ORF">BDZ83DRAFT_433197</name>
</gene>
<organism evidence="1 2">
    <name type="scientific">Glomerella acutata</name>
    <name type="common">Colletotrichum acutatum</name>
    <dbReference type="NCBI Taxonomy" id="27357"/>
    <lineage>
        <taxon>Eukaryota</taxon>
        <taxon>Fungi</taxon>
        <taxon>Dikarya</taxon>
        <taxon>Ascomycota</taxon>
        <taxon>Pezizomycotina</taxon>
        <taxon>Sordariomycetes</taxon>
        <taxon>Hypocreomycetidae</taxon>
        <taxon>Glomerellales</taxon>
        <taxon>Glomerellaceae</taxon>
        <taxon>Colletotrichum</taxon>
        <taxon>Colletotrichum acutatum species complex</taxon>
    </lineage>
</organism>